<feature type="transmembrane region" description="Helical" evidence="2">
    <location>
        <begin position="27"/>
        <end position="52"/>
    </location>
</feature>
<reference evidence="3 4" key="1">
    <citation type="submission" date="2018-12" db="EMBL/GenBank/DDBJ databases">
        <title>Genome Sequence of Candidatus Viridilinea halotolerans isolated from saline sulfide-rich spring.</title>
        <authorList>
            <person name="Grouzdev D.S."/>
            <person name="Burganskaya E.I."/>
            <person name="Krutkina M.S."/>
            <person name="Sukhacheva M.V."/>
            <person name="Gorlenko V.M."/>
        </authorList>
    </citation>
    <scope>NUCLEOTIDE SEQUENCE [LARGE SCALE GENOMIC DNA]</scope>
    <source>
        <strain evidence="3">Chok-6</strain>
    </source>
</reference>
<dbReference type="EMBL" id="RSAS01000539">
    <property type="protein sequence ID" value="RRR70268.1"/>
    <property type="molecule type" value="Genomic_DNA"/>
</dbReference>
<dbReference type="AlphaFoldDB" id="A0A426TXK1"/>
<evidence type="ECO:0000256" key="1">
    <source>
        <dbReference type="SAM" id="MobiDB-lite"/>
    </source>
</evidence>
<evidence type="ECO:0000313" key="4">
    <source>
        <dbReference type="Proteomes" id="UP000280307"/>
    </source>
</evidence>
<comment type="caution">
    <text evidence="3">The sequence shown here is derived from an EMBL/GenBank/DDBJ whole genome shotgun (WGS) entry which is preliminary data.</text>
</comment>
<protein>
    <submittedName>
        <fullName evidence="3">DUF3352 domain-containing protein</fullName>
    </submittedName>
</protein>
<feature type="region of interest" description="Disordered" evidence="1">
    <location>
        <begin position="1"/>
        <end position="20"/>
    </location>
</feature>
<evidence type="ECO:0000313" key="3">
    <source>
        <dbReference type="EMBL" id="RRR70268.1"/>
    </source>
</evidence>
<evidence type="ECO:0000256" key="2">
    <source>
        <dbReference type="SAM" id="Phobius"/>
    </source>
</evidence>
<gene>
    <name evidence="3" type="ORF">EI684_13630</name>
</gene>
<dbReference type="Proteomes" id="UP000280307">
    <property type="component" value="Unassembled WGS sequence"/>
</dbReference>
<proteinExistence type="predicted"/>
<accession>A0A426TXK1</accession>
<keyword evidence="2" id="KW-0472">Membrane</keyword>
<keyword evidence="2" id="KW-1133">Transmembrane helix</keyword>
<organism evidence="3 4">
    <name type="scientific">Candidatus Viridilinea halotolerans</name>
    <dbReference type="NCBI Taxonomy" id="2491704"/>
    <lineage>
        <taxon>Bacteria</taxon>
        <taxon>Bacillati</taxon>
        <taxon>Chloroflexota</taxon>
        <taxon>Chloroflexia</taxon>
        <taxon>Chloroflexales</taxon>
        <taxon>Chloroflexineae</taxon>
        <taxon>Oscillochloridaceae</taxon>
        <taxon>Candidatus Viridilinea</taxon>
    </lineage>
</organism>
<sequence length="277" mass="29064">MCMHNQLTATTTTPTPTHPPRERGLGYVFLGGLGITLVAIVIGTLAFGWLLLAARGPAVPDMLAADTQLYLALAPNVGHVVDVAQLRQILSQELAITEYDGLLQSVVAQAVVPLGPDNMGIWLGSELGVAIRGAKQETLAGGDLGADLLATSEILIFFSSKNDPQAESFLEEHHAARVALGETFTVETLGDVTIVARSDGPPSPTHAFALIEHYVFFSNRREALVALAERAAQAGEVPVLATQPHFSQAAAGRYSDGSADAVAARVALSALLRGMLP</sequence>
<keyword evidence="2" id="KW-0812">Transmembrane</keyword>
<name>A0A426TXK1_9CHLR</name>